<gene>
    <name evidence="2" type="ORF">ACFQ0I_08595</name>
</gene>
<keyword evidence="1" id="KW-0812">Transmembrane</keyword>
<accession>A0ABW3BSE7</accession>
<evidence type="ECO:0000256" key="1">
    <source>
        <dbReference type="SAM" id="Phobius"/>
    </source>
</evidence>
<dbReference type="Proteomes" id="UP001597011">
    <property type="component" value="Unassembled WGS sequence"/>
</dbReference>
<evidence type="ECO:0000313" key="3">
    <source>
        <dbReference type="Proteomes" id="UP001597011"/>
    </source>
</evidence>
<dbReference type="RefSeq" id="WP_379941272.1">
    <property type="nucleotide sequence ID" value="NZ_JBHTIB010000012.1"/>
</dbReference>
<proteinExistence type="predicted"/>
<keyword evidence="1" id="KW-0472">Membrane</keyword>
<organism evidence="2 3">
    <name type="scientific">Mariniflexile aquimaris</name>
    <dbReference type="NCBI Taxonomy" id="881009"/>
    <lineage>
        <taxon>Bacteria</taxon>
        <taxon>Pseudomonadati</taxon>
        <taxon>Bacteroidota</taxon>
        <taxon>Flavobacteriia</taxon>
        <taxon>Flavobacteriales</taxon>
        <taxon>Flavobacteriaceae</taxon>
        <taxon>Mariniflexile</taxon>
    </lineage>
</organism>
<name>A0ABW3BSE7_9FLAO</name>
<keyword evidence="3" id="KW-1185">Reference proteome</keyword>
<keyword evidence="1" id="KW-1133">Transmembrane helix</keyword>
<comment type="caution">
    <text evidence="2">The sequence shown here is derived from an EMBL/GenBank/DDBJ whole genome shotgun (WGS) entry which is preliminary data.</text>
</comment>
<protein>
    <submittedName>
        <fullName evidence="2">Uncharacterized protein</fullName>
    </submittedName>
</protein>
<sequence length="79" mass="8956">MKRYTLSLLLILLFTLDCFCQEYSGSSIKNTVVKNGIGLGSVIAVVISWEYNKSVLLAILHGVFGWFYVIFYVINRDSN</sequence>
<reference evidence="3" key="1">
    <citation type="journal article" date="2019" name="Int. J. Syst. Evol. Microbiol.">
        <title>The Global Catalogue of Microorganisms (GCM) 10K type strain sequencing project: providing services to taxonomists for standard genome sequencing and annotation.</title>
        <authorList>
            <consortium name="The Broad Institute Genomics Platform"/>
            <consortium name="The Broad Institute Genome Sequencing Center for Infectious Disease"/>
            <person name="Wu L."/>
            <person name="Ma J."/>
        </authorList>
    </citation>
    <scope>NUCLEOTIDE SEQUENCE [LARGE SCALE GENOMIC DNA]</scope>
    <source>
        <strain evidence="3">CCUG 60529</strain>
    </source>
</reference>
<dbReference type="EMBL" id="JBHTIB010000012">
    <property type="protein sequence ID" value="MFD0835818.1"/>
    <property type="molecule type" value="Genomic_DNA"/>
</dbReference>
<evidence type="ECO:0000313" key="2">
    <source>
        <dbReference type="EMBL" id="MFD0835818.1"/>
    </source>
</evidence>
<feature type="transmembrane region" description="Helical" evidence="1">
    <location>
        <begin position="55"/>
        <end position="74"/>
    </location>
</feature>